<evidence type="ECO:0000256" key="2">
    <source>
        <dbReference type="ARBA" id="ARBA00004496"/>
    </source>
</evidence>
<feature type="compositionally biased region" description="Polar residues" evidence="9">
    <location>
        <begin position="134"/>
        <end position="147"/>
    </location>
</feature>
<dbReference type="GO" id="GO:0002098">
    <property type="term" value="P:tRNA wobble uridine modification"/>
    <property type="evidence" value="ECO:0007669"/>
    <property type="project" value="InterPro"/>
</dbReference>
<proteinExistence type="inferred from homology"/>
<dbReference type="Ensembl" id="ENSSSCT00070041739.1">
    <property type="protein sequence ID" value="ENSSSCP00070035048.1"/>
    <property type="gene ID" value="ENSSSCG00070021008.1"/>
</dbReference>
<feature type="region of interest" description="Disordered" evidence="9">
    <location>
        <begin position="129"/>
        <end position="285"/>
    </location>
</feature>
<evidence type="ECO:0000256" key="5">
    <source>
        <dbReference type="ARBA" id="ARBA00020264"/>
    </source>
</evidence>
<dbReference type="Proteomes" id="UP000694725">
    <property type="component" value="Unplaced"/>
</dbReference>
<evidence type="ECO:0000256" key="1">
    <source>
        <dbReference type="ARBA" id="ARBA00004123"/>
    </source>
</evidence>
<dbReference type="AlphaFoldDB" id="A0A4X1V1W5"/>
<name>A0A4X1V1W5_PIG</name>
<evidence type="ECO:0000313" key="10">
    <source>
        <dbReference type="Ensembl" id="ENSSSCP00070035048.1"/>
    </source>
</evidence>
<evidence type="ECO:0000256" key="7">
    <source>
        <dbReference type="ARBA" id="ARBA00022694"/>
    </source>
</evidence>
<comment type="subcellular location">
    <subcellularLocation>
        <location evidence="2">Cytoplasm</location>
    </subcellularLocation>
    <subcellularLocation>
        <location evidence="1">Nucleus</location>
    </subcellularLocation>
</comment>
<dbReference type="GO" id="GO:0033588">
    <property type="term" value="C:elongator holoenzyme complex"/>
    <property type="evidence" value="ECO:0007669"/>
    <property type="project" value="InterPro"/>
</dbReference>
<keyword evidence="7" id="KW-0819">tRNA processing</keyword>
<dbReference type="PANTHER" id="PTHR15641:SF1">
    <property type="entry name" value="ELONGATOR COMPLEX PROTEIN 5"/>
    <property type="match status" value="1"/>
</dbReference>
<evidence type="ECO:0000256" key="9">
    <source>
        <dbReference type="SAM" id="MobiDB-lite"/>
    </source>
</evidence>
<dbReference type="InterPro" id="IPR019519">
    <property type="entry name" value="Elp5"/>
</dbReference>
<dbReference type="Proteomes" id="UP000694720">
    <property type="component" value="Unplaced"/>
</dbReference>
<dbReference type="Ensembl" id="ENSSSCT00065085892.1">
    <property type="protein sequence ID" value="ENSSSCP00065037551.1"/>
    <property type="gene ID" value="ENSSSCG00065062585.1"/>
</dbReference>
<comment type="pathway">
    <text evidence="3">tRNA modification; 5-methoxycarbonylmethyl-2-thiouridine-tRNA biosynthesis.</text>
</comment>
<dbReference type="PANTHER" id="PTHR15641">
    <property type="entry name" value="ELONGATOR COMPLEX PROTEIN 5"/>
    <property type="match status" value="1"/>
</dbReference>
<evidence type="ECO:0000313" key="11">
    <source>
        <dbReference type="Proteomes" id="UP000314985"/>
    </source>
</evidence>
<feature type="compositionally biased region" description="Acidic residues" evidence="9">
    <location>
        <begin position="553"/>
        <end position="569"/>
    </location>
</feature>
<evidence type="ECO:0000256" key="8">
    <source>
        <dbReference type="ARBA" id="ARBA00023242"/>
    </source>
</evidence>
<dbReference type="Ensembl" id="ENSSSCT00035081289.1">
    <property type="protein sequence ID" value="ENSSSCP00035033604.1"/>
    <property type="gene ID" value="ENSSSCG00035060540.1"/>
</dbReference>
<organism evidence="10 11">
    <name type="scientific">Sus scrofa</name>
    <name type="common">Pig</name>
    <dbReference type="NCBI Taxonomy" id="9823"/>
    <lineage>
        <taxon>Eukaryota</taxon>
        <taxon>Metazoa</taxon>
        <taxon>Chordata</taxon>
        <taxon>Craniata</taxon>
        <taxon>Vertebrata</taxon>
        <taxon>Euteleostomi</taxon>
        <taxon>Mammalia</taxon>
        <taxon>Eutheria</taxon>
        <taxon>Laurasiatheria</taxon>
        <taxon>Artiodactyla</taxon>
        <taxon>Suina</taxon>
        <taxon>Suidae</taxon>
        <taxon>Sus</taxon>
    </lineage>
</organism>
<feature type="compositionally biased region" description="Low complexity" evidence="9">
    <location>
        <begin position="196"/>
        <end position="206"/>
    </location>
</feature>
<dbReference type="GO" id="GO:0005634">
    <property type="term" value="C:nucleus"/>
    <property type="evidence" value="ECO:0007669"/>
    <property type="project" value="UniProtKB-SubCell"/>
</dbReference>
<evidence type="ECO:0000256" key="3">
    <source>
        <dbReference type="ARBA" id="ARBA00005043"/>
    </source>
</evidence>
<reference evidence="10 11" key="1">
    <citation type="submission" date="2017-08" db="EMBL/GenBank/DDBJ databases">
        <title>USMARCv1.0.</title>
        <authorList>
            <person name="Hannum G.I."/>
            <person name="Koren S."/>
            <person name="Schroeder S.G."/>
            <person name="Chin S.C."/>
            <person name="Nonneman D.J."/>
            <person name="Becker S.A."/>
            <person name="Rosen B.D."/>
            <person name="Bickhart D.M."/>
            <person name="Putnam N.H."/>
            <person name="Green R.E."/>
            <person name="Tuggle C.K."/>
            <person name="Liu H."/>
            <person name="Rohrer G.A."/>
            <person name="Warr A."/>
            <person name="Hall R."/>
            <person name="Kim K."/>
            <person name="Hume D.A."/>
            <person name="Talbot R."/>
            <person name="Chow W."/>
            <person name="Howe K."/>
            <person name="Schwartz A.S."/>
            <person name="Watson M."/>
            <person name="Archibald A.L."/>
            <person name="Phillippy A.M."/>
            <person name="Smith T.P.L."/>
        </authorList>
    </citation>
    <scope>NUCLEOTIDE SEQUENCE [LARGE SCALE GENOMIC DNA]</scope>
</reference>
<gene>
    <name evidence="10" type="primary">ELP5</name>
</gene>
<dbReference type="Pfam" id="PF10483">
    <property type="entry name" value="Elong_Iki1"/>
    <property type="match status" value="1"/>
</dbReference>
<dbReference type="UniPathway" id="UPA00988"/>
<comment type="similarity">
    <text evidence="4">Belongs to the ELP5 family.</text>
</comment>
<dbReference type="Proteomes" id="UP000314985">
    <property type="component" value="Chromosome 12"/>
</dbReference>
<evidence type="ECO:0000256" key="4">
    <source>
        <dbReference type="ARBA" id="ARBA00009567"/>
    </source>
</evidence>
<accession>A0A4X1V1W5</accession>
<dbReference type="Ensembl" id="ENSSSCT00015005348.1">
    <property type="protein sequence ID" value="ENSSSCP00015002101.1"/>
    <property type="gene ID" value="ENSSSCG00015004025.1"/>
</dbReference>
<keyword evidence="8" id="KW-0539">Nucleus</keyword>
<protein>
    <recommendedName>
        <fullName evidence="5">Elongator complex protein 5</fullName>
    </recommendedName>
</protein>
<feature type="region of interest" description="Disordered" evidence="9">
    <location>
        <begin position="532"/>
        <end position="569"/>
    </location>
</feature>
<keyword evidence="6" id="KW-0963">Cytoplasm</keyword>
<dbReference type="Proteomes" id="UP000694726">
    <property type="component" value="Unplaced"/>
</dbReference>
<reference evidence="10" key="2">
    <citation type="submission" date="2025-05" db="UniProtKB">
        <authorList>
            <consortium name="Ensembl"/>
        </authorList>
    </citation>
    <scope>IDENTIFICATION</scope>
</reference>
<feature type="region of interest" description="Disordered" evidence="9">
    <location>
        <begin position="480"/>
        <end position="504"/>
    </location>
</feature>
<dbReference type="CDD" id="cd19496">
    <property type="entry name" value="Elp5"/>
    <property type="match status" value="1"/>
</dbReference>
<dbReference type="GO" id="GO:0005737">
    <property type="term" value="C:cytoplasm"/>
    <property type="evidence" value="ECO:0007669"/>
    <property type="project" value="UniProtKB-SubCell"/>
</dbReference>
<evidence type="ECO:0000256" key="6">
    <source>
        <dbReference type="ARBA" id="ARBA00022490"/>
    </source>
</evidence>
<sequence length="569" mass="60950">MPSHPPPHPWHTSLSLPGSKIKHTRRFQIIGGSLTSPHQQICCHQTGVPRLSVSLATAPAFLKSAPPTTLSPKNCQTLFSSSPPHRAPTLLTSVLLQGSSSFGPSHPKPSYGCSNSLAGEAAARTRFLGPITGPTLSENPRTQLTQRSPPPPAPTQAHRADLPPQKVNEEAPELGGEGHERAQPQQTLRPHHPDDPGTAGPGAPAAQLRQPPGGSPPPPGGGTGAPSGRRGCREGQGAGGSKSHPRRGESPAERGAGGQAWAARGGPHGRGVTPTASRRLRAETDSVEWEGRSLLKALIKKSALRGEQVHILGCEVSEEEFREGFDSDVNRRLIYHDLFRDPLNWSKTGEAPPGGPLEALRALCRRTVPGPVTIAVDSLSWLLLRFPCTALCQSLYALSQQDSSRGDSSPGEPVRVLGLLHEELHGPGPLGALSSLAQTEVTLSGTMGQASAHILYRRPQQRPARQTQWFAILPDFSLDLQGGPPLESQPHPDPHTPPADPTTHLTFNLHLSKKEREAKDSLTLPFHFSSEKQQALLRPGPAQATSRIFYEPDAYDDLDQEDPDDDLDV</sequence>